<name>A0AAV7FYH5_DENCH</name>
<comment type="caution">
    <text evidence="2">The sequence shown here is derived from an EMBL/GenBank/DDBJ whole genome shotgun (WGS) entry which is preliminary data.</text>
</comment>
<dbReference type="AlphaFoldDB" id="A0AAV7FYH5"/>
<dbReference type="Proteomes" id="UP000775213">
    <property type="component" value="Unassembled WGS sequence"/>
</dbReference>
<dbReference type="EMBL" id="JAGFBR010000019">
    <property type="protein sequence ID" value="KAH0448513.1"/>
    <property type="molecule type" value="Genomic_DNA"/>
</dbReference>
<accession>A0AAV7FYH5</accession>
<evidence type="ECO:0000313" key="2">
    <source>
        <dbReference type="EMBL" id="KAH0448513.1"/>
    </source>
</evidence>
<proteinExistence type="predicted"/>
<evidence type="ECO:0000313" key="3">
    <source>
        <dbReference type="Proteomes" id="UP000775213"/>
    </source>
</evidence>
<gene>
    <name evidence="2" type="ORF">IEQ34_022313</name>
</gene>
<reference evidence="2 3" key="1">
    <citation type="journal article" date="2021" name="Hortic Res">
        <title>Chromosome-scale assembly of the Dendrobium chrysotoxum genome enhances the understanding of orchid evolution.</title>
        <authorList>
            <person name="Zhang Y."/>
            <person name="Zhang G.Q."/>
            <person name="Zhang D."/>
            <person name="Liu X.D."/>
            <person name="Xu X.Y."/>
            <person name="Sun W.H."/>
            <person name="Yu X."/>
            <person name="Zhu X."/>
            <person name="Wang Z.W."/>
            <person name="Zhao X."/>
            <person name="Zhong W.Y."/>
            <person name="Chen H."/>
            <person name="Yin W.L."/>
            <person name="Huang T."/>
            <person name="Niu S.C."/>
            <person name="Liu Z.J."/>
        </authorList>
    </citation>
    <scope>NUCLEOTIDE SEQUENCE [LARGE SCALE GENOMIC DNA]</scope>
    <source>
        <strain evidence="2">Lindl</strain>
    </source>
</reference>
<protein>
    <submittedName>
        <fullName evidence="2">Uncharacterized protein</fullName>
    </submittedName>
</protein>
<feature type="compositionally biased region" description="Basic and acidic residues" evidence="1">
    <location>
        <begin position="183"/>
        <end position="199"/>
    </location>
</feature>
<evidence type="ECO:0000256" key="1">
    <source>
        <dbReference type="SAM" id="MobiDB-lite"/>
    </source>
</evidence>
<feature type="compositionally biased region" description="Acidic residues" evidence="1">
    <location>
        <begin position="158"/>
        <end position="182"/>
    </location>
</feature>
<keyword evidence="3" id="KW-1185">Reference proteome</keyword>
<feature type="region of interest" description="Disordered" evidence="1">
    <location>
        <begin position="156"/>
        <end position="199"/>
    </location>
</feature>
<sequence length="199" mass="21715">MLRQPELILLTVSVANAFLLRRRNRGGRIVKLAAGEGAIDAGGSPQATLERFLHLLWDEQSPTKRTGSLVMVHPPVETSPMKHMAAVAQPPDFLPFFKLVETNGAAIGHRSPATFPFSFKKLVKADDGENFLNEDCGSRAELRRKVGVRPGDFRFEEVAEAGDGEDGGDEAAEEVEEEDEMKDEFGKEEVGVTDGEAHG</sequence>
<organism evidence="2 3">
    <name type="scientific">Dendrobium chrysotoxum</name>
    <name type="common">Orchid</name>
    <dbReference type="NCBI Taxonomy" id="161865"/>
    <lineage>
        <taxon>Eukaryota</taxon>
        <taxon>Viridiplantae</taxon>
        <taxon>Streptophyta</taxon>
        <taxon>Embryophyta</taxon>
        <taxon>Tracheophyta</taxon>
        <taxon>Spermatophyta</taxon>
        <taxon>Magnoliopsida</taxon>
        <taxon>Liliopsida</taxon>
        <taxon>Asparagales</taxon>
        <taxon>Orchidaceae</taxon>
        <taxon>Epidendroideae</taxon>
        <taxon>Malaxideae</taxon>
        <taxon>Dendrobiinae</taxon>
        <taxon>Dendrobium</taxon>
    </lineage>
</organism>